<dbReference type="PANTHER" id="PTHR21666">
    <property type="entry name" value="PEPTIDASE-RELATED"/>
    <property type="match status" value="1"/>
</dbReference>
<proteinExistence type="predicted"/>
<evidence type="ECO:0000313" key="4">
    <source>
        <dbReference type="Proteomes" id="UP000238924"/>
    </source>
</evidence>
<evidence type="ECO:0000256" key="1">
    <source>
        <dbReference type="SAM" id="Phobius"/>
    </source>
</evidence>
<evidence type="ECO:0000259" key="2">
    <source>
        <dbReference type="Pfam" id="PF01551"/>
    </source>
</evidence>
<dbReference type="InterPro" id="IPR050570">
    <property type="entry name" value="Cell_wall_metabolism_enzyme"/>
</dbReference>
<dbReference type="EMBL" id="JJMJ01000137">
    <property type="protein sequence ID" value="PPS21783.1"/>
    <property type="molecule type" value="Genomic_DNA"/>
</dbReference>
<gene>
    <name evidence="3" type="ORF">DJ52_08725</name>
</gene>
<sequence>MYMKHKKKKNNKYINKKPSAFHLFLKKIRQFLTHKIFFMFIPHSKKKTKTLSIPVYSLIIIVIVIISALLSTFSFLTKNTVLASKTEILSGSYKDKLAEINSLETIFNSVVTNDYYMTDMSNIASILKIDNDTMSFSNNYADNILLMNSRADELEKIRLYLEELKANINSKNNSLESIPSILPIDSRYAVISRPYQEGSIISKGVGFETIAGTLIRAAASGTVNDVSYDKDSGFTITIYHRFGIVTRYSVLATSAVSEKMTVKKGEILGNAKTGIFDYDLKIATKYVNPLIFTTLEYEDGE</sequence>
<name>A0ABX5B577_9SPIR</name>
<keyword evidence="1" id="KW-1133">Transmembrane helix</keyword>
<dbReference type="Proteomes" id="UP000238924">
    <property type="component" value="Unassembled WGS sequence"/>
</dbReference>
<dbReference type="Gene3D" id="2.70.70.10">
    <property type="entry name" value="Glucose Permease (Domain IIA)"/>
    <property type="match status" value="1"/>
</dbReference>
<feature type="domain" description="M23ase beta-sheet core" evidence="2">
    <location>
        <begin position="202"/>
        <end position="272"/>
    </location>
</feature>
<dbReference type="CDD" id="cd12797">
    <property type="entry name" value="M23_peptidase"/>
    <property type="match status" value="1"/>
</dbReference>
<keyword evidence="4" id="KW-1185">Reference proteome</keyword>
<evidence type="ECO:0000313" key="3">
    <source>
        <dbReference type="EMBL" id="PPS21783.1"/>
    </source>
</evidence>
<dbReference type="RefSeq" id="WP_104618636.1">
    <property type="nucleotide sequence ID" value="NZ_JJMJ01000137.1"/>
</dbReference>
<dbReference type="InterPro" id="IPR011055">
    <property type="entry name" value="Dup_hybrid_motif"/>
</dbReference>
<accession>A0ABX5B577</accession>
<keyword evidence="1" id="KW-0812">Transmembrane</keyword>
<dbReference type="Pfam" id="PF01551">
    <property type="entry name" value="Peptidase_M23"/>
    <property type="match status" value="1"/>
</dbReference>
<organism evidence="3 4">
    <name type="scientific">Brachyspira murdochii</name>
    <dbReference type="NCBI Taxonomy" id="84378"/>
    <lineage>
        <taxon>Bacteria</taxon>
        <taxon>Pseudomonadati</taxon>
        <taxon>Spirochaetota</taxon>
        <taxon>Spirochaetia</taxon>
        <taxon>Brachyspirales</taxon>
        <taxon>Brachyspiraceae</taxon>
        <taxon>Brachyspira</taxon>
    </lineage>
</organism>
<dbReference type="SUPFAM" id="SSF51261">
    <property type="entry name" value="Duplicated hybrid motif"/>
    <property type="match status" value="1"/>
</dbReference>
<protein>
    <submittedName>
        <fullName evidence="3">Peptidase</fullName>
    </submittedName>
</protein>
<keyword evidence="1" id="KW-0472">Membrane</keyword>
<reference evidence="3 4" key="1">
    <citation type="submission" date="2014-04" db="EMBL/GenBank/DDBJ databases">
        <title>Whole genome sequence of 'Brachyspira hampsonii' D13-03603F2.</title>
        <authorList>
            <person name="Patterson A.H."/>
            <person name="Chaban B."/>
            <person name="Fernando C."/>
            <person name="Harding J.C."/>
            <person name="Hill J.E."/>
        </authorList>
    </citation>
    <scope>NUCLEOTIDE SEQUENCE [LARGE SCALE GENOMIC DNA]</scope>
    <source>
        <strain evidence="3 4">D13-03603F2</strain>
    </source>
</reference>
<dbReference type="InterPro" id="IPR016047">
    <property type="entry name" value="M23ase_b-sheet_dom"/>
</dbReference>
<dbReference type="PANTHER" id="PTHR21666:SF286">
    <property type="entry name" value="LIPOPROTEIN NLPD"/>
    <property type="match status" value="1"/>
</dbReference>
<comment type="caution">
    <text evidence="3">The sequence shown here is derived from an EMBL/GenBank/DDBJ whole genome shotgun (WGS) entry which is preliminary data.</text>
</comment>
<feature type="transmembrane region" description="Helical" evidence="1">
    <location>
        <begin position="55"/>
        <end position="76"/>
    </location>
</feature>